<sequence length="378" mass="42229">MKAIVLGCGLVGGLIAKDLAKDKDFQVTVADIDEKKLEKLAKEADIQGIRTDLSNSNDIKKIVADKDIVIGAVPGFLGFNTLRSVIEAGKNIVDISFMAEDTLSLNELAKKKGVTAVIDMGVAPGMSHMIVGYVNSLLDETESATILVGGLPVIREWPYEYKISWSPKDVIEEYIRPARLIEGGKIVEKPALSDLELVNLPKIGTLEAFNTDGLRSLLYTIKIPSMKEKTLRYPGYAEKMRMLRETGFFSDTSIEAGGAKVNPIDITSKLLFSKWELKEDEGEFTVMRIIVQGKKEEKRLCYTYDLLDYYDKNEKATSMSRTTGFPCAIMARLVAKGEFKCPGVCPPEYIGREHKVYQKVMIELEKRDVFYKENIVEI</sequence>
<feature type="domain" description="Saccharopine dehydrogenase-like C-terminal" evidence="3">
    <location>
        <begin position="121"/>
        <end position="367"/>
    </location>
</feature>
<feature type="domain" description="Saccharopine dehydrogenase NADP binding" evidence="2">
    <location>
        <begin position="4"/>
        <end position="117"/>
    </location>
</feature>
<dbReference type="Pfam" id="PF16653">
    <property type="entry name" value="Sacchrp_dh_C"/>
    <property type="match status" value="1"/>
</dbReference>
<dbReference type="SUPFAM" id="SSF55347">
    <property type="entry name" value="Glyceraldehyde-3-phosphate dehydrogenase-like, C-terminal domain"/>
    <property type="match status" value="1"/>
</dbReference>
<accession>A0A1F5A7H5</accession>
<dbReference type="Gene3D" id="3.30.360.10">
    <property type="entry name" value="Dihydrodipicolinate Reductase, domain 2"/>
    <property type="match status" value="1"/>
</dbReference>
<evidence type="ECO:0000259" key="3">
    <source>
        <dbReference type="Pfam" id="PF16653"/>
    </source>
</evidence>
<dbReference type="InterPro" id="IPR051168">
    <property type="entry name" value="AASS"/>
</dbReference>
<organism evidence="4 5">
    <name type="scientific">Candidatus Sediminicultor quintus</name>
    <dbReference type="NCBI Taxonomy" id="1797291"/>
    <lineage>
        <taxon>Bacteria</taxon>
        <taxon>Pseudomonadati</taxon>
        <taxon>Atribacterota</taxon>
        <taxon>Candidatus Phoenicimicrobiia</taxon>
        <taxon>Candidatus Pheonicimicrobiales</taxon>
        <taxon>Candidatus Phoenicimicrobiaceae</taxon>
        <taxon>Candidatus Sediminicultor</taxon>
    </lineage>
</organism>
<dbReference type="STRING" id="1797291.A2V47_05245"/>
<dbReference type="InterPro" id="IPR032095">
    <property type="entry name" value="Sacchrp_dh-like_C"/>
</dbReference>
<protein>
    <submittedName>
        <fullName evidence="4">Saccharopine dehydrogenase</fullName>
    </submittedName>
</protein>
<reference evidence="4 5" key="1">
    <citation type="journal article" date="2016" name="Nat. Commun.">
        <title>Thousands of microbial genomes shed light on interconnected biogeochemical processes in an aquifer system.</title>
        <authorList>
            <person name="Anantharaman K."/>
            <person name="Brown C.T."/>
            <person name="Hug L.A."/>
            <person name="Sharon I."/>
            <person name="Castelle C.J."/>
            <person name="Probst A.J."/>
            <person name="Thomas B.C."/>
            <person name="Singh A."/>
            <person name="Wilkins M.J."/>
            <person name="Karaoz U."/>
            <person name="Brodie E.L."/>
            <person name="Williams K.H."/>
            <person name="Hubbard S.S."/>
            <person name="Banfield J.F."/>
        </authorList>
    </citation>
    <scope>NUCLEOTIDE SEQUENCE [LARGE SCALE GENOMIC DNA]</scope>
</reference>
<proteinExistence type="predicted"/>
<dbReference type="Proteomes" id="UP000177701">
    <property type="component" value="Unassembled WGS sequence"/>
</dbReference>
<evidence type="ECO:0000313" key="4">
    <source>
        <dbReference type="EMBL" id="OGD14491.1"/>
    </source>
</evidence>
<comment type="caution">
    <text evidence="4">The sequence shown here is derived from an EMBL/GenBank/DDBJ whole genome shotgun (WGS) entry which is preliminary data.</text>
</comment>
<dbReference type="AlphaFoldDB" id="A0A1F5A7H5"/>
<evidence type="ECO:0000313" key="5">
    <source>
        <dbReference type="Proteomes" id="UP000177701"/>
    </source>
</evidence>
<dbReference type="SUPFAM" id="SSF51735">
    <property type="entry name" value="NAD(P)-binding Rossmann-fold domains"/>
    <property type="match status" value="1"/>
</dbReference>
<gene>
    <name evidence="4" type="ORF">A2V47_05245</name>
</gene>
<evidence type="ECO:0000256" key="1">
    <source>
        <dbReference type="ARBA" id="ARBA00023002"/>
    </source>
</evidence>
<dbReference type="PANTHER" id="PTHR11133:SF22">
    <property type="entry name" value="ALPHA-AMINOADIPIC SEMIALDEHYDE SYNTHASE, MITOCHONDRIAL"/>
    <property type="match status" value="1"/>
</dbReference>
<dbReference type="GO" id="GO:0016491">
    <property type="term" value="F:oxidoreductase activity"/>
    <property type="evidence" value="ECO:0007669"/>
    <property type="project" value="UniProtKB-KW"/>
</dbReference>
<dbReference type="PANTHER" id="PTHR11133">
    <property type="entry name" value="SACCHAROPINE DEHYDROGENASE"/>
    <property type="match status" value="1"/>
</dbReference>
<dbReference type="InterPro" id="IPR005097">
    <property type="entry name" value="Sacchrp_dh_NADP-bd"/>
</dbReference>
<evidence type="ECO:0000259" key="2">
    <source>
        <dbReference type="Pfam" id="PF03435"/>
    </source>
</evidence>
<dbReference type="EMBL" id="MEYH01000083">
    <property type="protein sequence ID" value="OGD14491.1"/>
    <property type="molecule type" value="Genomic_DNA"/>
</dbReference>
<dbReference type="Pfam" id="PF03435">
    <property type="entry name" value="Sacchrp_dh_NADP"/>
    <property type="match status" value="1"/>
</dbReference>
<dbReference type="Gene3D" id="3.40.50.720">
    <property type="entry name" value="NAD(P)-binding Rossmann-like Domain"/>
    <property type="match status" value="2"/>
</dbReference>
<dbReference type="InterPro" id="IPR036291">
    <property type="entry name" value="NAD(P)-bd_dom_sf"/>
</dbReference>
<keyword evidence="1" id="KW-0560">Oxidoreductase</keyword>
<name>A0A1F5A7H5_9BACT</name>